<dbReference type="Proteomes" id="UP000663829">
    <property type="component" value="Unassembled WGS sequence"/>
</dbReference>
<feature type="transmembrane region" description="Helical" evidence="1">
    <location>
        <begin position="155"/>
        <end position="174"/>
    </location>
</feature>
<evidence type="ECO:0000256" key="1">
    <source>
        <dbReference type="SAM" id="Phobius"/>
    </source>
</evidence>
<dbReference type="Proteomes" id="UP000681722">
    <property type="component" value="Unassembled WGS sequence"/>
</dbReference>
<accession>A0A815R9R7</accession>
<protein>
    <submittedName>
        <fullName evidence="3">Uncharacterized protein</fullName>
    </submittedName>
</protein>
<dbReference type="Proteomes" id="UP000682733">
    <property type="component" value="Unassembled WGS sequence"/>
</dbReference>
<proteinExistence type="predicted"/>
<dbReference type="EMBL" id="CAJOBA010043966">
    <property type="protein sequence ID" value="CAF4157337.1"/>
    <property type="molecule type" value="Genomic_DNA"/>
</dbReference>
<name>A0A815R9R7_9BILA</name>
<keyword evidence="1" id="KW-0472">Membrane</keyword>
<keyword evidence="1" id="KW-1133">Transmembrane helix</keyword>
<keyword evidence="1" id="KW-0812">Transmembrane</keyword>
<dbReference type="AlphaFoldDB" id="A0A815R9R7"/>
<feature type="transmembrane region" description="Helical" evidence="1">
    <location>
        <begin position="219"/>
        <end position="237"/>
    </location>
</feature>
<evidence type="ECO:0000313" key="2">
    <source>
        <dbReference type="EMBL" id="CAF1346344.1"/>
    </source>
</evidence>
<evidence type="ECO:0000313" key="6">
    <source>
        <dbReference type="Proteomes" id="UP000663829"/>
    </source>
</evidence>
<gene>
    <name evidence="3" type="ORF">GPM918_LOCUS35556</name>
    <name evidence="2" type="ORF">OVA965_LOCUS30584</name>
    <name evidence="5" type="ORF">SRO942_LOCUS36275</name>
    <name evidence="4" type="ORF">TMI583_LOCUS31394</name>
</gene>
<feature type="transmembrane region" description="Helical" evidence="1">
    <location>
        <begin position="66"/>
        <end position="83"/>
    </location>
</feature>
<dbReference type="EMBL" id="CAJNOQ010020684">
    <property type="protein sequence ID" value="CAF1473668.1"/>
    <property type="molecule type" value="Genomic_DNA"/>
</dbReference>
<feature type="transmembrane region" description="Helical" evidence="1">
    <location>
        <begin position="116"/>
        <end position="135"/>
    </location>
</feature>
<evidence type="ECO:0000313" key="5">
    <source>
        <dbReference type="EMBL" id="CAF4340542.1"/>
    </source>
</evidence>
<evidence type="ECO:0000313" key="4">
    <source>
        <dbReference type="EMBL" id="CAF4157337.1"/>
    </source>
</evidence>
<reference evidence="3" key="1">
    <citation type="submission" date="2021-02" db="EMBL/GenBank/DDBJ databases">
        <authorList>
            <person name="Nowell W R."/>
        </authorList>
    </citation>
    <scope>NUCLEOTIDE SEQUENCE</scope>
</reference>
<feature type="transmembrane region" description="Helical" evidence="1">
    <location>
        <begin position="186"/>
        <end position="207"/>
    </location>
</feature>
<sequence>MGRFANWRSVMCRFANWRSVMCRFANWRSVMCRSPIGETALAFRHGELSFGETTRSMQPEQLNGKIWVAVVFALFLVGIMYGIDVLDTNSPINSNSTHGIELSDTSGRINTKCTYGIFRMIATFGVGVLIASFMCNCCNTSAVAKIKIHGIEKRAFWVFAGSKLIVSVCVIKWFSNHSDGSCKTPAITVGAVFIDSFFNLIQFIFLLNKSLCDRLQRSPISYVLLIAMNFGLIWFALSEEVLHLKHYTHDNQLKSEWWFLIIQATFWLGLEFNVAVVEVLINGLLERDQQQEYDQQEEIRRQQTHTINH</sequence>
<dbReference type="Proteomes" id="UP000677228">
    <property type="component" value="Unassembled WGS sequence"/>
</dbReference>
<keyword evidence="6" id="KW-1185">Reference proteome</keyword>
<dbReference type="EMBL" id="CAJOBC010086154">
    <property type="protein sequence ID" value="CAF4340542.1"/>
    <property type="molecule type" value="Genomic_DNA"/>
</dbReference>
<dbReference type="EMBL" id="CAJNOK010022328">
    <property type="protein sequence ID" value="CAF1346344.1"/>
    <property type="molecule type" value="Genomic_DNA"/>
</dbReference>
<organism evidence="3 6">
    <name type="scientific">Didymodactylos carnosus</name>
    <dbReference type="NCBI Taxonomy" id="1234261"/>
    <lineage>
        <taxon>Eukaryota</taxon>
        <taxon>Metazoa</taxon>
        <taxon>Spiralia</taxon>
        <taxon>Gnathifera</taxon>
        <taxon>Rotifera</taxon>
        <taxon>Eurotatoria</taxon>
        <taxon>Bdelloidea</taxon>
        <taxon>Philodinida</taxon>
        <taxon>Philodinidae</taxon>
        <taxon>Didymodactylos</taxon>
    </lineage>
</organism>
<feature type="transmembrane region" description="Helical" evidence="1">
    <location>
        <begin position="257"/>
        <end position="281"/>
    </location>
</feature>
<evidence type="ECO:0000313" key="3">
    <source>
        <dbReference type="EMBL" id="CAF1473668.1"/>
    </source>
</evidence>
<comment type="caution">
    <text evidence="3">The sequence shown here is derived from an EMBL/GenBank/DDBJ whole genome shotgun (WGS) entry which is preliminary data.</text>
</comment>